<protein>
    <submittedName>
        <fullName evidence="7">EamA family transporter</fullName>
    </submittedName>
</protein>
<feature type="transmembrane region" description="Helical" evidence="5">
    <location>
        <begin position="143"/>
        <end position="165"/>
    </location>
</feature>
<dbReference type="GO" id="GO:0016020">
    <property type="term" value="C:membrane"/>
    <property type="evidence" value="ECO:0007669"/>
    <property type="project" value="UniProtKB-SubCell"/>
</dbReference>
<keyword evidence="8" id="KW-1185">Reference proteome</keyword>
<feature type="transmembrane region" description="Helical" evidence="5">
    <location>
        <begin position="67"/>
        <end position="87"/>
    </location>
</feature>
<dbReference type="AlphaFoldDB" id="A0A432ZMS4"/>
<dbReference type="InterPro" id="IPR000620">
    <property type="entry name" value="EamA_dom"/>
</dbReference>
<feature type="transmembrane region" description="Helical" evidence="5">
    <location>
        <begin position="207"/>
        <end position="224"/>
    </location>
</feature>
<proteinExistence type="predicted"/>
<dbReference type="EMBL" id="PIQG01000001">
    <property type="protein sequence ID" value="RUO79162.1"/>
    <property type="molecule type" value="Genomic_DNA"/>
</dbReference>
<keyword evidence="4 5" id="KW-0472">Membrane</keyword>
<evidence type="ECO:0000256" key="4">
    <source>
        <dbReference type="ARBA" id="ARBA00023136"/>
    </source>
</evidence>
<feature type="transmembrane region" description="Helical" evidence="5">
    <location>
        <begin position="259"/>
        <end position="278"/>
    </location>
</feature>
<feature type="transmembrane region" description="Helical" evidence="5">
    <location>
        <begin position="35"/>
        <end position="55"/>
    </location>
</feature>
<dbReference type="RefSeq" id="WP_126824597.1">
    <property type="nucleotide sequence ID" value="NZ_PIQG01000001.1"/>
</dbReference>
<dbReference type="SUPFAM" id="SSF103481">
    <property type="entry name" value="Multidrug resistance efflux transporter EmrE"/>
    <property type="match status" value="1"/>
</dbReference>
<dbReference type="InterPro" id="IPR037185">
    <property type="entry name" value="EmrE-like"/>
</dbReference>
<feature type="transmembrane region" description="Helical" evidence="5">
    <location>
        <begin position="93"/>
        <end position="112"/>
    </location>
</feature>
<accession>A0A432ZMS4</accession>
<feature type="transmembrane region" description="Helical" evidence="5">
    <location>
        <begin position="231"/>
        <end position="253"/>
    </location>
</feature>
<keyword evidence="3 5" id="KW-1133">Transmembrane helix</keyword>
<feature type="domain" description="EamA" evidence="6">
    <location>
        <begin position="148"/>
        <end position="278"/>
    </location>
</feature>
<gene>
    <name evidence="7" type="ORF">CWI83_01220</name>
</gene>
<evidence type="ECO:0000259" key="6">
    <source>
        <dbReference type="Pfam" id="PF00892"/>
    </source>
</evidence>
<evidence type="ECO:0000256" key="2">
    <source>
        <dbReference type="ARBA" id="ARBA00022692"/>
    </source>
</evidence>
<dbReference type="PANTHER" id="PTHR32322:SF9">
    <property type="entry name" value="AMINO-ACID METABOLITE EFFLUX PUMP-RELATED"/>
    <property type="match status" value="1"/>
</dbReference>
<dbReference type="OrthoDB" id="321830at2"/>
<organism evidence="7 8">
    <name type="scientific">Pseudidiomarina taiwanensis</name>
    <dbReference type="NCBI Taxonomy" id="337250"/>
    <lineage>
        <taxon>Bacteria</taxon>
        <taxon>Pseudomonadati</taxon>
        <taxon>Pseudomonadota</taxon>
        <taxon>Gammaproteobacteria</taxon>
        <taxon>Alteromonadales</taxon>
        <taxon>Idiomarinaceae</taxon>
        <taxon>Pseudidiomarina</taxon>
    </lineage>
</organism>
<evidence type="ECO:0000313" key="7">
    <source>
        <dbReference type="EMBL" id="RUO79162.1"/>
    </source>
</evidence>
<reference evidence="7 8" key="1">
    <citation type="journal article" date="2011" name="Front. Microbiol.">
        <title>Genomic signatures of strain selection and enhancement in Bacillus atrophaeus var. globigii, a historical biowarfare simulant.</title>
        <authorList>
            <person name="Gibbons H.S."/>
            <person name="Broomall S.M."/>
            <person name="McNew L.A."/>
            <person name="Daligault H."/>
            <person name="Chapman C."/>
            <person name="Bruce D."/>
            <person name="Karavis M."/>
            <person name="Krepps M."/>
            <person name="McGregor P.A."/>
            <person name="Hong C."/>
            <person name="Park K.H."/>
            <person name="Akmal A."/>
            <person name="Feldman A."/>
            <person name="Lin J.S."/>
            <person name="Chang W.E."/>
            <person name="Higgs B.W."/>
            <person name="Demirev P."/>
            <person name="Lindquist J."/>
            <person name="Liem A."/>
            <person name="Fochler E."/>
            <person name="Read T.D."/>
            <person name="Tapia R."/>
            <person name="Johnson S."/>
            <person name="Bishop-Lilly K.A."/>
            <person name="Detter C."/>
            <person name="Han C."/>
            <person name="Sozhamannan S."/>
            <person name="Rosenzweig C.N."/>
            <person name="Skowronski E.W."/>
        </authorList>
    </citation>
    <scope>NUCLEOTIDE SEQUENCE [LARGE SCALE GENOMIC DNA]</scope>
    <source>
        <strain evidence="7 8">PIT1</strain>
    </source>
</reference>
<comment type="subcellular location">
    <subcellularLocation>
        <location evidence="1">Membrane</location>
        <topology evidence="1">Multi-pass membrane protein</topology>
    </subcellularLocation>
</comment>
<evidence type="ECO:0000313" key="8">
    <source>
        <dbReference type="Proteomes" id="UP000288279"/>
    </source>
</evidence>
<dbReference type="PANTHER" id="PTHR32322">
    <property type="entry name" value="INNER MEMBRANE TRANSPORTER"/>
    <property type="match status" value="1"/>
</dbReference>
<feature type="transmembrane region" description="Helical" evidence="5">
    <location>
        <begin position="177"/>
        <end position="195"/>
    </location>
</feature>
<comment type="caution">
    <text evidence="7">The sequence shown here is derived from an EMBL/GenBank/DDBJ whole genome shotgun (WGS) entry which is preliminary data.</text>
</comment>
<dbReference type="Pfam" id="PF00892">
    <property type="entry name" value="EamA"/>
    <property type="match status" value="1"/>
</dbReference>
<dbReference type="InterPro" id="IPR050638">
    <property type="entry name" value="AA-Vitamin_Transporters"/>
</dbReference>
<keyword evidence="2 5" id="KW-0812">Transmembrane</keyword>
<evidence type="ECO:0000256" key="1">
    <source>
        <dbReference type="ARBA" id="ARBA00004141"/>
    </source>
</evidence>
<sequence length="288" mass="30432">MPIKIGFWLLLALLAFAGNSIFARLALAPGAMDPYTFTLIRLFAASLVLGLLLSAKPRAWANLRSSIAPTATLALFVYALGFSLAYVSLSTGAGALILFGLVQLTMLAIKWYRGHRSSVFELAGVALAILGLIYLMLPSAEIPSSMTAAVLMALAGMAWGVYSVLGAGATQPLQQTAVNFIATIPLQGLILLWLFYNGSQWDSSSVVWAVLSGAVTSALGYAIWYRVLPHLALSSAAVAQLSVPLLAAFGGALFSAEPLTLRFAIAAGLILGGIYLVIRFQQLPAQQR</sequence>
<feature type="transmembrane region" description="Helical" evidence="5">
    <location>
        <begin position="119"/>
        <end position="137"/>
    </location>
</feature>
<dbReference type="Proteomes" id="UP000288279">
    <property type="component" value="Unassembled WGS sequence"/>
</dbReference>
<evidence type="ECO:0000256" key="5">
    <source>
        <dbReference type="SAM" id="Phobius"/>
    </source>
</evidence>
<name>A0A432ZMS4_9GAMM</name>
<evidence type="ECO:0000256" key="3">
    <source>
        <dbReference type="ARBA" id="ARBA00022989"/>
    </source>
</evidence>